<proteinExistence type="predicted"/>
<feature type="domain" description="Bacterial Ig" evidence="2">
    <location>
        <begin position="87"/>
        <end position="157"/>
    </location>
</feature>
<feature type="domain" description="Bacterial Ig" evidence="2">
    <location>
        <begin position="1102"/>
        <end position="1183"/>
    </location>
</feature>
<evidence type="ECO:0000313" key="4">
    <source>
        <dbReference type="Proteomes" id="UP001595681"/>
    </source>
</evidence>
<dbReference type="EMBL" id="JBHRVU010000004">
    <property type="protein sequence ID" value="MFC3441716.1"/>
    <property type="molecule type" value="Genomic_DNA"/>
</dbReference>
<sequence length="2950" mass="285814">MNAVGTILSGTAEANATIEIRDADGNLLGSGLADGDGNYAITLDVALDNGETVSVTQIDAAGNISLPTLAVAPDLTSPTAPDAALDGVNSVIGTGEPGALVTVYDAAGAVLGTARVGSDGNFQVALSSPQNNGETLTVRQTDGAGNVSDPVQLIAPDGTAPLAPTALVAVDGLTVTGTAEAGATVRIFDAAGVLIGTAIALGDGSYAATLDMAQTNGQLLSVIQSDAAGNSSAPTVISAPDLDAPIAPVASVTADGLAVIGTGEAGAIIEVRDGSGALLGSGVVRPDGGFSITLNPPLTNGEALAVTQVDGAGNVSDPTPIVAPDLTAPDAPTGVIAANGGSISGTGEAGATISVTDASGAVIGTAIVDGDGDYVVLFDPALVDGQVLGIVQSDVAGNVSTGISVIAPDFTPPPAPTATIDGTGTVVTGSVITGEGVAGSTIEVRAADGTLLGTGIVDAQGNYTVTLNAPQVDGEALAVTQVDGAGNVSDPTPIVAPDLTAPDAPTGVIAANGGSISGTGEAGATISVTDAGGAVIGTAIVDGDGDYVVLFDPALVDGQVLGIVQSDVAGNVSTGISVIAPDFTPPPAPTATIDGTGTVVTGSVITGEGVAGSTIEVRAADGTLLGTGIVDAQGNYTVTLNAPQVDGEALAVTQVDGAGNVSDPTPIVAPDLTAPDAPTGVIAANGGSISGTGEAGATISVTDAGGAVIGTAIVDGDGDYVVLFDPALVDGQMLGIVQSDVAGNVSTGISVIAPDLTPPPAPTATIDGTGTVVTGSVITGEGVAGSTIEVRAADGTLLGTGIVDAQGNYTVTLNAPQVDGEALAVTQVDGAGNVSDPTPIVAPDLTAPDAPTGVIAANGGSISGMGEAGATISVTDASGAVIGTAIVDGDGDYVVLFDPALVDGQVLGIVQSDVAGNVSTGISVIAPDFTPPPAPTATIDGSGTVVTGVGVAGSTIEVRAADNSLLGSGIVNAQGNYTVMLTPPQVDSQPLTVTQMDAANNVSAPINLTAPDLTAPEPPTAIIAGDGASMTGTGEVGATISVRDPAGVEIGTAIVDADGNWSSVLTPAQVHGEPLTVVQSDVAGNISAELPVTAPNLNTPDAPDPVTAIVTAGGVAVTGTGEAGATVTVTGPGGVPLGSAIVEGDGTYSVTLNPAQANGEKLVVIQTDTDGLSSVPVIVTAPDITPPAMPTAQIDATGAAVSGSGEKGATVTVRDADGAVIGTATVDGQGHFVVMLSPAQIDGASLSVTQSDATGNESDPAIVVTPDLTAPDAPTGTVAGDGATVTGNGEAGATITVTDAAGIVLGTGTVAVNGSFTVALTPSQANGEVLTLVQADAAGNLSAATTITAPDTTAPADPNGSVTSDGTAVIGSGEAGATISVTNAAGTVLGTAIVGANGSFIVTLASPQVNGETLGLIQTDGAGNASTRVDVVAPDITAPDAPTGAITADGTTVNGTGEAGAMISITGVGGALLGTGVVAANGSYSVTLTPTQANGQALTLVQVDAAGNISPSLPITAPDITAPDAPTGTVASDGILVTGTGEPGATISITDPAGLVIGTAIVAANGSYVVSLATPQLNGQMLGIIQTDAAGNASAEFDLIAPDSTAPTAPTGTIRGDGAVITGTGEAGATITVTNAAGTALGTTIVAGNGSYSVTLTPAQTNGEALTLVQSDAGGNVSPQLPIIAPDITAPDAPTGTITADGSTVTGTGEAGATINITDPAGAVIGTAIVGTNGSYVATLTTPQLNGETLGLIQTDAAGNISTEVDLIAPDVTPPAAPTGTVRADGAVVTGTGEAGAAISITDPAGIVIGTTTVAGNGSYSVTLTTPQVNGETLGIVQADSAGNVSPRVPAIAPDITPPAAPTGAVTADGAIVNGTGEAGATISITDPAGSVIGTAIVASNGNYSVTLTTPQVNGETLGITQRDAAGNVSPAASAVAPDVTPPAAPTGSISIGGTIVTGSGEAGATIRISNAVGVLLATAIVAANGSYSATLPTAQTNGERLTLIQVDAAGNASSQVPLIAPDTTPPAAPTAAISANGGTVTGSGEAGATITVRGADGSVLGSALVAANGSYSVALNAAQLNGQQLSVSQSDAAGNASPNVGLTAPDHTPPDAPTAIISGTGAVITGTGEVGATITITNAAGVVIGSAIVAANGSYSVTLTQAQANGETVGIIQTDQAGNASAQTNIVAPDITPPPAPANLAVDASGTTLTGIGEAGATVRVRDGNGTLIGTAQVGDDGRFSVILSSPQIGGENLTVTQTDLAGNPSIAATVGAPFDIAAFDNSAIALIDLLPVSTAVNHGSANYTALVSLDLLNLNLQVLGTPSVGFTVADGHSFNAVFTYDATLTIGALSGYTVAVQRWNGSQWVAVDGGSGVSLVQLNLLNGNLVSTETLGPGQYRAFAAFEGTLGLGLLGDLHVTGTDVDFTDIGGVVPQQIHGNVITDPSADGHVDIISPQTQIQSVTVNGVTTAVNANGTIVNGAFGRLVINLDGSYSYTPSPSAASIGKSDIFQYQLIDRSDGETETANLIISIGSDDISAAPVASHDSATAAVQYHNVVTTVPTAQEFSFSTPILSTRSGSDTFSVAANSQADITITVIRAGTIAVLPSYTITVRNAANVVVGTHTATAIAGLPLGSGISHTFEDLPAGNYSYTVSSTNTLGLAYNSTVYIGETITHLDQYSVSSVTGTQGELLANDTTGTPFVVVKVGTGSGFVEVGETPITVNATYGTLTVNETGHYSYTPGTAIAHSTVNLVDSFTYQIVQPNGVSATATLDVTINVATGAASSLLSVEQASLLVEDVVVPTEDTHAAASLMSNQAASEPDDGASPAVEIASLSSGDLILAATQSDAVDPSDPMADSMTPDTGQAGAIVSDEVLGELAYQMFEGQGALEDVLSAYLDDQPSSEQSGPVEDAAPVRDSVDLTPVDLPQDPLSYLASPDDIEKSQNNGHQF</sequence>
<feature type="region of interest" description="Disordered" evidence="1">
    <location>
        <begin position="2090"/>
        <end position="2109"/>
    </location>
</feature>
<name>A0ABV7NHW4_9SPHN</name>
<feature type="domain" description="Bacterial Ig" evidence="2">
    <location>
        <begin position="2"/>
        <end position="74"/>
    </location>
</feature>
<feature type="domain" description="Bacterial Ig" evidence="2">
    <location>
        <begin position="2111"/>
        <end position="2191"/>
    </location>
</feature>
<dbReference type="RefSeq" id="WP_380797751.1">
    <property type="nucleotide sequence ID" value="NZ_JBHRVU010000004.1"/>
</dbReference>
<gene>
    <name evidence="3" type="ORF">ACFOKF_11070</name>
</gene>
<evidence type="ECO:0000256" key="1">
    <source>
        <dbReference type="SAM" id="MobiDB-lite"/>
    </source>
</evidence>
<feature type="domain" description="Bacterial Ig" evidence="2">
    <location>
        <begin position="160"/>
        <end position="241"/>
    </location>
</feature>
<feature type="domain" description="Bacterial Ig" evidence="2">
    <location>
        <begin position="501"/>
        <end position="582"/>
    </location>
</feature>
<feature type="domain" description="Bacterial Ig" evidence="2">
    <location>
        <begin position="847"/>
        <end position="928"/>
    </location>
</feature>
<dbReference type="Pfam" id="PF17963">
    <property type="entry name" value="Big_9"/>
    <property type="match status" value="1"/>
</dbReference>
<evidence type="ECO:0000259" key="2">
    <source>
        <dbReference type="Pfam" id="PF17936"/>
    </source>
</evidence>
<feature type="domain" description="Bacterial Ig" evidence="2">
    <location>
        <begin position="1354"/>
        <end position="1435"/>
    </location>
</feature>
<feature type="domain" description="Bacterial Ig" evidence="2">
    <location>
        <begin position="1943"/>
        <end position="2023"/>
    </location>
</feature>
<feature type="domain" description="Bacterial Ig" evidence="2">
    <location>
        <begin position="2195"/>
        <end position="2275"/>
    </location>
</feature>
<feature type="domain" description="Bacterial Ig" evidence="2">
    <location>
        <begin position="774"/>
        <end position="844"/>
    </location>
</feature>
<feature type="domain" description="Bacterial Ig" evidence="2">
    <location>
        <begin position="601"/>
        <end position="671"/>
    </location>
</feature>
<feature type="domain" description="Bacterial Ig" evidence="2">
    <location>
        <begin position="674"/>
        <end position="755"/>
    </location>
</feature>
<feature type="domain" description="Bacterial Ig" evidence="2">
    <location>
        <begin position="1438"/>
        <end position="1519"/>
    </location>
</feature>
<evidence type="ECO:0000313" key="3">
    <source>
        <dbReference type="EMBL" id="MFC3441716.1"/>
    </source>
</evidence>
<dbReference type="NCBIfam" id="NF033510">
    <property type="entry name" value="Ca_tandemer"/>
    <property type="match status" value="25"/>
</dbReference>
<dbReference type="InterPro" id="IPR055014">
    <property type="entry name" value="BapA_Bap-like_C"/>
</dbReference>
<feature type="domain" description="Bacterial Ig" evidence="2">
    <location>
        <begin position="1690"/>
        <end position="1771"/>
    </location>
</feature>
<feature type="region of interest" description="Disordered" evidence="1">
    <location>
        <begin position="2846"/>
        <end position="2865"/>
    </location>
</feature>
<dbReference type="Pfam" id="PF17936">
    <property type="entry name" value="Big_6"/>
    <property type="match status" value="27"/>
</dbReference>
<dbReference type="InterPro" id="IPR013783">
    <property type="entry name" value="Ig-like_fold"/>
</dbReference>
<reference evidence="4" key="1">
    <citation type="journal article" date="2019" name="Int. J. Syst. Evol. Microbiol.">
        <title>The Global Catalogue of Microorganisms (GCM) 10K type strain sequencing project: providing services to taxonomists for standard genome sequencing and annotation.</title>
        <authorList>
            <consortium name="The Broad Institute Genomics Platform"/>
            <consortium name="The Broad Institute Genome Sequencing Center for Infectious Disease"/>
            <person name="Wu L."/>
            <person name="Ma J."/>
        </authorList>
    </citation>
    <scope>NUCLEOTIDE SEQUENCE [LARGE SCALE GENOMIC DNA]</scope>
    <source>
        <strain evidence="4">CCM 7491</strain>
    </source>
</reference>
<dbReference type="NCBIfam" id="NF045619">
    <property type="entry name" value="adhes_GNV_Cterm"/>
    <property type="match status" value="1"/>
</dbReference>
<feature type="region of interest" description="Disordered" evidence="1">
    <location>
        <begin position="2899"/>
        <end position="2950"/>
    </location>
</feature>
<accession>A0ABV7NHW4</accession>
<feature type="domain" description="Bacterial Ig" evidence="2">
    <location>
        <begin position="1270"/>
        <end position="1351"/>
    </location>
</feature>
<feature type="domain" description="Bacterial Ig" evidence="2">
    <location>
        <begin position="2027"/>
        <end position="2107"/>
    </location>
</feature>
<feature type="compositionally biased region" description="Polar residues" evidence="1">
    <location>
        <begin position="2090"/>
        <end position="2101"/>
    </location>
</feature>
<dbReference type="Proteomes" id="UP001595681">
    <property type="component" value="Unassembled WGS sequence"/>
</dbReference>
<comment type="caution">
    <text evidence="3">The sequence shown here is derived from an EMBL/GenBank/DDBJ whole genome shotgun (WGS) entry which is preliminary data.</text>
</comment>
<feature type="domain" description="Bacterial Ig" evidence="2">
    <location>
        <begin position="1775"/>
        <end position="1855"/>
    </location>
</feature>
<dbReference type="Gene3D" id="2.60.40.10">
    <property type="entry name" value="Immunoglobulins"/>
    <property type="match status" value="27"/>
</dbReference>
<feature type="domain" description="Bacterial Ig" evidence="2">
    <location>
        <begin position="1606"/>
        <end position="1687"/>
    </location>
</feature>
<feature type="domain" description="Bacterial Ig" evidence="2">
    <location>
        <begin position="1187"/>
        <end position="1267"/>
    </location>
</feature>
<feature type="domain" description="Bacterial Ig" evidence="2">
    <location>
        <begin position="428"/>
        <end position="498"/>
    </location>
</feature>
<feature type="domain" description="Bacterial Ig" evidence="2">
    <location>
        <begin position="932"/>
        <end position="1012"/>
    </location>
</feature>
<feature type="domain" description="Bacterial Ig" evidence="2">
    <location>
        <begin position="1015"/>
        <end position="1095"/>
    </location>
</feature>
<protein>
    <submittedName>
        <fullName evidence="3">BapA/Bap/LapF family large adhesin</fullName>
    </submittedName>
</protein>
<dbReference type="InterPro" id="IPR017868">
    <property type="entry name" value="Filamin/ABP280_repeat-like"/>
</dbReference>
<feature type="domain" description="Bacterial Ig" evidence="2">
    <location>
        <begin position="1859"/>
        <end position="1939"/>
    </location>
</feature>
<dbReference type="PROSITE" id="PS50194">
    <property type="entry name" value="FILAMIN_REPEAT"/>
    <property type="match status" value="1"/>
</dbReference>
<feature type="domain" description="Bacterial Ig" evidence="2">
    <location>
        <begin position="328"/>
        <end position="409"/>
    </location>
</feature>
<feature type="domain" description="Bacterial Ig" evidence="2">
    <location>
        <begin position="244"/>
        <end position="325"/>
    </location>
</feature>
<organism evidence="3 4">
    <name type="scientific">Sphingobium rhizovicinum</name>
    <dbReference type="NCBI Taxonomy" id="432308"/>
    <lineage>
        <taxon>Bacteria</taxon>
        <taxon>Pseudomonadati</taxon>
        <taxon>Pseudomonadota</taxon>
        <taxon>Alphaproteobacteria</taxon>
        <taxon>Sphingomonadales</taxon>
        <taxon>Sphingomonadaceae</taxon>
        <taxon>Sphingobium</taxon>
    </lineage>
</organism>
<keyword evidence="4" id="KW-1185">Reference proteome</keyword>
<feature type="domain" description="Bacterial Ig" evidence="2">
    <location>
        <begin position="1522"/>
        <end position="1603"/>
    </location>
</feature>
<dbReference type="InterPro" id="IPR041498">
    <property type="entry name" value="Big_6"/>
</dbReference>